<dbReference type="EMBL" id="PIXR01001994">
    <property type="protein sequence ID" value="TBT99517.1"/>
    <property type="molecule type" value="Genomic_DNA"/>
</dbReference>
<organism evidence="1 2">
    <name type="scientific">Hamiltosporidium magnivora</name>
    <dbReference type="NCBI Taxonomy" id="148818"/>
    <lineage>
        <taxon>Eukaryota</taxon>
        <taxon>Fungi</taxon>
        <taxon>Fungi incertae sedis</taxon>
        <taxon>Microsporidia</taxon>
        <taxon>Dubosqiidae</taxon>
        <taxon>Hamiltosporidium</taxon>
    </lineage>
</organism>
<evidence type="ECO:0000313" key="2">
    <source>
        <dbReference type="Proteomes" id="UP000293045"/>
    </source>
</evidence>
<name>A0A4Q9KX37_9MICR</name>
<evidence type="ECO:0000313" key="1">
    <source>
        <dbReference type="EMBL" id="TBT99517.1"/>
    </source>
</evidence>
<dbReference type="VEuPathDB" id="MicrosporidiaDB:CWI39_1994p0010"/>
<dbReference type="AlphaFoldDB" id="A0A4Q9KX37"/>
<reference evidence="1 2" key="1">
    <citation type="submission" date="2017-12" db="EMBL/GenBank/DDBJ databases">
        <authorList>
            <person name="Pombert J.-F."/>
            <person name="Haag K.L."/>
            <person name="Ebert D."/>
        </authorList>
    </citation>
    <scope>NUCLEOTIDE SEQUENCE [LARGE SCALE GENOMIC DNA]</scope>
    <source>
        <strain evidence="1">IL-BN-2</strain>
    </source>
</reference>
<dbReference type="VEuPathDB" id="MicrosporidiaDB:CWI36_2052p0030"/>
<gene>
    <name evidence="1" type="ORF">CWI39_1994p0010</name>
</gene>
<proteinExistence type="predicted"/>
<protein>
    <submittedName>
        <fullName evidence="1">Uncharacterized protein</fullName>
    </submittedName>
</protein>
<dbReference type="Proteomes" id="UP000293045">
    <property type="component" value="Unassembled WGS sequence"/>
</dbReference>
<sequence>MLFKRYKKRLQNKKEEPKLQKIKNPIQTANFTKIQRIQHLLSSNSNDMKNIAFNSILLLPEDYFKTYLVILTPQILMNTVVLTQSRSNLSNFLVFKKLVTKIVNSSVFPSVHETFSNYIKILPFQQSKVLEDIYQSRKNYSLKISPINFNARIFLKNKNLLKISN</sequence>
<accession>A0A4Q9KX37</accession>
<comment type="caution">
    <text evidence="1">The sequence shown here is derived from an EMBL/GenBank/DDBJ whole genome shotgun (WGS) entry which is preliminary data.</text>
</comment>